<dbReference type="GO" id="GO:0016747">
    <property type="term" value="F:acyltransferase activity, transferring groups other than amino-acyl groups"/>
    <property type="evidence" value="ECO:0007669"/>
    <property type="project" value="InterPro"/>
</dbReference>
<keyword evidence="2" id="KW-0732">Signal</keyword>
<dbReference type="Gene3D" id="3.40.630.30">
    <property type="match status" value="1"/>
</dbReference>
<dbReference type="Pfam" id="PF00583">
    <property type="entry name" value="Acetyltransf_1"/>
    <property type="match status" value="1"/>
</dbReference>
<comment type="caution">
    <text evidence="4">The sequence shown here is derived from an EMBL/GenBank/DDBJ whole genome shotgun (WGS) entry which is preliminary data.</text>
</comment>
<evidence type="ECO:0000256" key="2">
    <source>
        <dbReference type="SAM" id="SignalP"/>
    </source>
</evidence>
<keyword evidence="5" id="KW-1185">Reference proteome</keyword>
<evidence type="ECO:0000313" key="5">
    <source>
        <dbReference type="Proteomes" id="UP000267464"/>
    </source>
</evidence>
<dbReference type="InterPro" id="IPR016181">
    <property type="entry name" value="Acyl_CoA_acyltransferase"/>
</dbReference>
<gene>
    <name evidence="4" type="ORF">DZC73_05545</name>
</gene>
<evidence type="ECO:0000259" key="3">
    <source>
        <dbReference type="PROSITE" id="PS51186"/>
    </source>
</evidence>
<feature type="region of interest" description="Disordered" evidence="1">
    <location>
        <begin position="68"/>
        <end position="90"/>
    </location>
</feature>
<dbReference type="AlphaFoldDB" id="A0A3N7HZC5"/>
<dbReference type="SUPFAM" id="SSF55729">
    <property type="entry name" value="Acyl-CoA N-acyltransferases (Nat)"/>
    <property type="match status" value="1"/>
</dbReference>
<name>A0A3N7HZC5_9BURK</name>
<organism evidence="4 5">
    <name type="scientific">Piscinibacter terrae</name>
    <dbReference type="NCBI Taxonomy" id="2496871"/>
    <lineage>
        <taxon>Bacteria</taxon>
        <taxon>Pseudomonadati</taxon>
        <taxon>Pseudomonadota</taxon>
        <taxon>Betaproteobacteria</taxon>
        <taxon>Burkholderiales</taxon>
        <taxon>Sphaerotilaceae</taxon>
        <taxon>Piscinibacter</taxon>
    </lineage>
</organism>
<evidence type="ECO:0000313" key="4">
    <source>
        <dbReference type="EMBL" id="RQP26471.1"/>
    </source>
</evidence>
<keyword evidence="4" id="KW-0808">Transferase</keyword>
<feature type="region of interest" description="Disordered" evidence="1">
    <location>
        <begin position="34"/>
        <end position="56"/>
    </location>
</feature>
<reference evidence="4 5" key="1">
    <citation type="submission" date="2018-08" db="EMBL/GenBank/DDBJ databases">
        <authorList>
            <person name="Khan S.A."/>
            <person name="Jeon C.O."/>
            <person name="Chun B.H."/>
            <person name="Jeong S.E."/>
        </authorList>
    </citation>
    <scope>NUCLEOTIDE SEQUENCE [LARGE SCALE GENOMIC DNA]</scope>
    <source>
        <strain evidence="4 5">S-16</strain>
    </source>
</reference>
<dbReference type="EMBL" id="QUSW01000001">
    <property type="protein sequence ID" value="RQP26471.1"/>
    <property type="molecule type" value="Genomic_DNA"/>
</dbReference>
<feature type="signal peptide" evidence="2">
    <location>
        <begin position="1"/>
        <end position="27"/>
    </location>
</feature>
<proteinExistence type="predicted"/>
<protein>
    <submittedName>
        <fullName evidence="4">GNAT family N-acetyltransferase</fullName>
    </submittedName>
</protein>
<reference evidence="4 5" key="2">
    <citation type="submission" date="2018-12" db="EMBL/GenBank/DDBJ databases">
        <title>Rhizobacter gummiphilus sp. nov., a rubber-degrading bacterium isolated from the soil of a botanical garden in Japan.</title>
        <authorList>
            <person name="Shunsuke S.S."/>
        </authorList>
    </citation>
    <scope>NUCLEOTIDE SEQUENCE [LARGE SCALE GENOMIC DNA]</scope>
    <source>
        <strain evidence="4 5">S-16</strain>
    </source>
</reference>
<accession>A0A3N7HZC5</accession>
<feature type="compositionally biased region" description="Low complexity" evidence="1">
    <location>
        <begin position="68"/>
        <end position="79"/>
    </location>
</feature>
<feature type="chain" id="PRO_5018271900" evidence="2">
    <location>
        <begin position="28"/>
        <end position="285"/>
    </location>
</feature>
<evidence type="ECO:0000256" key="1">
    <source>
        <dbReference type="SAM" id="MobiDB-lite"/>
    </source>
</evidence>
<sequence length="285" mass="30392">MALPARSSVASTASSATSLARSSAALAAAVAATAPKAPAISAPPSGTGSGSPGWRRRGLTRSVKVMAKASHASSMAATSPQPARPSMVSTTRTMKKTTAATPAANRNAMRSIVLPAPSENHLARASLCDLSHTPADHPMSIDYALHHRDIPPELIAEVASLSEHVFETSTIDHAWRLTHMPDVSLFCARQAGELIGFKAGYAIAERKYYSWLGAVHPQWRRQGVASRLADMQHQWLVERGFAVVETSSRHENSAMARINLHSGFVTVGTKLEPHGLQVLWAKTLA</sequence>
<feature type="domain" description="N-acetyltransferase" evidence="3">
    <location>
        <begin position="145"/>
        <end position="285"/>
    </location>
</feature>
<dbReference type="PROSITE" id="PS51186">
    <property type="entry name" value="GNAT"/>
    <property type="match status" value="1"/>
</dbReference>
<dbReference type="CDD" id="cd04301">
    <property type="entry name" value="NAT_SF"/>
    <property type="match status" value="1"/>
</dbReference>
<dbReference type="InterPro" id="IPR000182">
    <property type="entry name" value="GNAT_dom"/>
</dbReference>
<dbReference type="Proteomes" id="UP000267464">
    <property type="component" value="Unassembled WGS sequence"/>
</dbReference>
<feature type="compositionally biased region" description="Low complexity" evidence="1">
    <location>
        <begin position="34"/>
        <end position="46"/>
    </location>
</feature>